<sequence length="317" mass="34405">MSQAPTPLTSRPAGLAAARQAAGRRRWSAATQDRVFAYALVAPALLLILGLVAYPFFYAIYVSFTNRVVGNDGEWIGLGNFRYLAQSAAFSSAIWNTVILVVASDALKLSIGLGLALLVNQRFPARGLFRSFLMLPWAMPAFVAYLTWRVLYQPIGGGLNLILTGTGIYSGIIDWLGQRATAMPAVIAASVWRGFPFWFVSILAALQTIPAELYEAARIDGATAWQRFRHVTFPAIRPVLIVVTLLSSIWTANSFESVWLLTQGGPSDATMIFPVLAYYGMQTQRLGEAAAVSVAMLPVLAILVLVATALMQKDDEA</sequence>
<name>A0ABT1LF21_9HYPH</name>
<keyword evidence="10" id="KW-1185">Reference proteome</keyword>
<evidence type="ECO:0000256" key="3">
    <source>
        <dbReference type="ARBA" id="ARBA00022475"/>
    </source>
</evidence>
<keyword evidence="5 7" id="KW-1133">Transmembrane helix</keyword>
<evidence type="ECO:0000259" key="8">
    <source>
        <dbReference type="PROSITE" id="PS50928"/>
    </source>
</evidence>
<dbReference type="PANTHER" id="PTHR43005">
    <property type="entry name" value="BLR7065 PROTEIN"/>
    <property type="match status" value="1"/>
</dbReference>
<dbReference type="RefSeq" id="WP_254744399.1">
    <property type="nucleotide sequence ID" value="NZ_JANCLU010000017.1"/>
</dbReference>
<dbReference type="Pfam" id="PF00528">
    <property type="entry name" value="BPD_transp_1"/>
    <property type="match status" value="1"/>
</dbReference>
<dbReference type="Proteomes" id="UP001205890">
    <property type="component" value="Unassembled WGS sequence"/>
</dbReference>
<protein>
    <submittedName>
        <fullName evidence="9">Sugar ABC transporter permease</fullName>
    </submittedName>
</protein>
<feature type="transmembrane region" description="Helical" evidence="7">
    <location>
        <begin position="235"/>
        <end position="252"/>
    </location>
</feature>
<dbReference type="PANTHER" id="PTHR43005:SF1">
    <property type="entry name" value="SPERMIDINE_PUTRESCINE TRANSPORT SYSTEM PERMEASE PROTEIN"/>
    <property type="match status" value="1"/>
</dbReference>
<dbReference type="Gene3D" id="1.10.3720.10">
    <property type="entry name" value="MetI-like"/>
    <property type="match status" value="1"/>
</dbReference>
<gene>
    <name evidence="9" type="ORF">NK718_16260</name>
</gene>
<evidence type="ECO:0000313" key="9">
    <source>
        <dbReference type="EMBL" id="MCP8940081.1"/>
    </source>
</evidence>
<reference evidence="9 10" key="1">
    <citation type="submission" date="2022-07" db="EMBL/GenBank/DDBJ databases">
        <authorList>
            <person name="Li W.-J."/>
            <person name="Deng Q.-Q."/>
        </authorList>
    </citation>
    <scope>NUCLEOTIDE SEQUENCE [LARGE SCALE GENOMIC DNA]</scope>
    <source>
        <strain evidence="9 10">SYSU M60028</strain>
    </source>
</reference>
<dbReference type="CDD" id="cd06261">
    <property type="entry name" value="TM_PBP2"/>
    <property type="match status" value="1"/>
</dbReference>
<accession>A0ABT1LF21</accession>
<organism evidence="9 10">
    <name type="scientific">Alsobacter ponti</name>
    <dbReference type="NCBI Taxonomy" id="2962936"/>
    <lineage>
        <taxon>Bacteria</taxon>
        <taxon>Pseudomonadati</taxon>
        <taxon>Pseudomonadota</taxon>
        <taxon>Alphaproteobacteria</taxon>
        <taxon>Hyphomicrobiales</taxon>
        <taxon>Alsobacteraceae</taxon>
        <taxon>Alsobacter</taxon>
    </lineage>
</organism>
<dbReference type="PROSITE" id="PS50928">
    <property type="entry name" value="ABC_TM1"/>
    <property type="match status" value="1"/>
</dbReference>
<feature type="transmembrane region" description="Helical" evidence="7">
    <location>
        <begin position="35"/>
        <end position="61"/>
    </location>
</feature>
<feature type="domain" description="ABC transmembrane type-1" evidence="8">
    <location>
        <begin position="94"/>
        <end position="307"/>
    </location>
</feature>
<feature type="transmembrane region" description="Helical" evidence="7">
    <location>
        <begin position="93"/>
        <end position="119"/>
    </location>
</feature>
<evidence type="ECO:0000256" key="2">
    <source>
        <dbReference type="ARBA" id="ARBA00022448"/>
    </source>
</evidence>
<proteinExistence type="inferred from homology"/>
<evidence type="ECO:0000256" key="1">
    <source>
        <dbReference type="ARBA" id="ARBA00004651"/>
    </source>
</evidence>
<feature type="transmembrane region" description="Helical" evidence="7">
    <location>
        <begin position="291"/>
        <end position="311"/>
    </location>
</feature>
<comment type="similarity">
    <text evidence="7">Belongs to the binding-protein-dependent transport system permease family.</text>
</comment>
<feature type="transmembrane region" description="Helical" evidence="7">
    <location>
        <begin position="258"/>
        <end position="279"/>
    </location>
</feature>
<keyword evidence="4 7" id="KW-0812">Transmembrane</keyword>
<feature type="transmembrane region" description="Helical" evidence="7">
    <location>
        <begin position="195"/>
        <end position="214"/>
    </location>
</feature>
<evidence type="ECO:0000256" key="7">
    <source>
        <dbReference type="RuleBase" id="RU363032"/>
    </source>
</evidence>
<comment type="subcellular location">
    <subcellularLocation>
        <location evidence="1 7">Cell membrane</location>
        <topology evidence="1 7">Multi-pass membrane protein</topology>
    </subcellularLocation>
</comment>
<evidence type="ECO:0000256" key="4">
    <source>
        <dbReference type="ARBA" id="ARBA00022692"/>
    </source>
</evidence>
<dbReference type="SUPFAM" id="SSF161098">
    <property type="entry name" value="MetI-like"/>
    <property type="match status" value="1"/>
</dbReference>
<feature type="transmembrane region" description="Helical" evidence="7">
    <location>
        <begin position="131"/>
        <end position="151"/>
    </location>
</feature>
<dbReference type="InterPro" id="IPR000515">
    <property type="entry name" value="MetI-like"/>
</dbReference>
<evidence type="ECO:0000256" key="5">
    <source>
        <dbReference type="ARBA" id="ARBA00022989"/>
    </source>
</evidence>
<keyword evidence="6 7" id="KW-0472">Membrane</keyword>
<keyword evidence="3" id="KW-1003">Cell membrane</keyword>
<dbReference type="InterPro" id="IPR035906">
    <property type="entry name" value="MetI-like_sf"/>
</dbReference>
<comment type="caution">
    <text evidence="9">The sequence shown here is derived from an EMBL/GenBank/DDBJ whole genome shotgun (WGS) entry which is preliminary data.</text>
</comment>
<dbReference type="EMBL" id="JANCLU010000017">
    <property type="protein sequence ID" value="MCP8940081.1"/>
    <property type="molecule type" value="Genomic_DNA"/>
</dbReference>
<evidence type="ECO:0000256" key="6">
    <source>
        <dbReference type="ARBA" id="ARBA00023136"/>
    </source>
</evidence>
<evidence type="ECO:0000313" key="10">
    <source>
        <dbReference type="Proteomes" id="UP001205890"/>
    </source>
</evidence>
<keyword evidence="2 7" id="KW-0813">Transport</keyword>